<feature type="binding site" evidence="13">
    <location>
        <position position="166"/>
    </location>
    <ligand>
        <name>substrate</name>
    </ligand>
</feature>
<sequence length="403" mass="44729">MASLKTLEKINPKKFYQKRVLVRVDFNVAINKGKITEDFRIKASLPTIEFLRKQRAKIILISHLGEPTPFKSLFDSKNINTENQEFSLRPVAKYLGKLLKKRIKFAPDCIGDKVKKEISKMKSGEILVLENVRFYKEEEENSEEFAKKLSENVDYFINDAFAVCHRNHASVVAITKYLPSSAGFLLAKEVEILNKAYSHPQKPLCIVMGGSKMSTKIKLILRFFDKADHILIGGALANTLLGAKGFAIGKSKSEINMTDGLSGIDLTSTKFHLPIDTVVAKEISDKAKIKIKGAGNIENDELILDLGPDTIRLFNSIINESKMVIWNGPLGLFEIKKFARGTNEFAKNLVKTKSFTILGGGDTIAAVDKLKILNKFDFVSTGGGAMLDFLSGDKLPGIEALKV</sequence>
<dbReference type="FunFam" id="3.40.50.1260:FF:000006">
    <property type="entry name" value="Phosphoglycerate kinase"/>
    <property type="match status" value="1"/>
</dbReference>
<dbReference type="PANTHER" id="PTHR11406">
    <property type="entry name" value="PHOSPHOGLYCERATE KINASE"/>
    <property type="match status" value="1"/>
</dbReference>
<evidence type="ECO:0000256" key="9">
    <source>
        <dbReference type="ARBA" id="ARBA00022741"/>
    </source>
</evidence>
<comment type="caution">
    <text evidence="16">The sequence shown here is derived from an EMBL/GenBank/DDBJ whole genome shotgun (WGS) entry which is preliminary data.</text>
</comment>
<dbReference type="PRINTS" id="PR00477">
    <property type="entry name" value="PHGLYCKINASE"/>
</dbReference>
<evidence type="ECO:0000256" key="3">
    <source>
        <dbReference type="ARBA" id="ARBA00008982"/>
    </source>
</evidence>
<dbReference type="EMBL" id="MEYQ01000003">
    <property type="protein sequence ID" value="OGD39521.1"/>
    <property type="molecule type" value="Genomic_DNA"/>
</dbReference>
<name>A0A1F5C9J4_9BACT</name>
<dbReference type="InterPro" id="IPR001576">
    <property type="entry name" value="Phosphoglycerate_kinase"/>
</dbReference>
<dbReference type="EC" id="2.7.2.3" evidence="5 13"/>
<dbReference type="GO" id="GO:0006096">
    <property type="term" value="P:glycolytic process"/>
    <property type="evidence" value="ECO:0007669"/>
    <property type="project" value="UniProtKB-UniRule"/>
</dbReference>
<evidence type="ECO:0000256" key="5">
    <source>
        <dbReference type="ARBA" id="ARBA00013061"/>
    </source>
</evidence>
<dbReference type="PANTHER" id="PTHR11406:SF23">
    <property type="entry name" value="PHOSPHOGLYCERATE KINASE 1, CHLOROPLASTIC-RELATED"/>
    <property type="match status" value="1"/>
</dbReference>
<dbReference type="GO" id="GO:0006094">
    <property type="term" value="P:gluconeogenesis"/>
    <property type="evidence" value="ECO:0007669"/>
    <property type="project" value="TreeGrafter"/>
</dbReference>
<dbReference type="AlphaFoldDB" id="A0A1F5C9J4"/>
<dbReference type="PIRSF" id="PIRSF000724">
    <property type="entry name" value="Pgk"/>
    <property type="match status" value="1"/>
</dbReference>
<keyword evidence="10 13" id="KW-0418">Kinase</keyword>
<dbReference type="UniPathway" id="UPA00109">
    <property type="reaction ID" value="UER00185"/>
</dbReference>
<dbReference type="HAMAP" id="MF_00145">
    <property type="entry name" value="Phosphoglyc_kinase"/>
    <property type="match status" value="1"/>
</dbReference>
<evidence type="ECO:0000256" key="15">
    <source>
        <dbReference type="RuleBase" id="RU000532"/>
    </source>
</evidence>
<evidence type="ECO:0000256" key="7">
    <source>
        <dbReference type="ARBA" id="ARBA00022490"/>
    </source>
</evidence>
<dbReference type="Gene3D" id="3.40.50.1260">
    <property type="entry name" value="Phosphoglycerate kinase, N-terminal domain"/>
    <property type="match status" value="2"/>
</dbReference>
<dbReference type="GO" id="GO:0005524">
    <property type="term" value="F:ATP binding"/>
    <property type="evidence" value="ECO:0007669"/>
    <property type="project" value="UniProtKB-KW"/>
</dbReference>
<keyword evidence="7 13" id="KW-0963">Cytoplasm</keyword>
<evidence type="ECO:0000256" key="2">
    <source>
        <dbReference type="ARBA" id="ARBA00004838"/>
    </source>
</evidence>
<dbReference type="SUPFAM" id="SSF53748">
    <property type="entry name" value="Phosphoglycerate kinase"/>
    <property type="match status" value="1"/>
</dbReference>
<evidence type="ECO:0000256" key="1">
    <source>
        <dbReference type="ARBA" id="ARBA00000642"/>
    </source>
</evidence>
<keyword evidence="11 13" id="KW-0067">ATP-binding</keyword>
<comment type="caution">
    <text evidence="13">Lacks conserved residue(s) required for the propagation of feature annotation.</text>
</comment>
<evidence type="ECO:0000256" key="4">
    <source>
        <dbReference type="ARBA" id="ARBA00011245"/>
    </source>
</evidence>
<evidence type="ECO:0000256" key="6">
    <source>
        <dbReference type="ARBA" id="ARBA00016471"/>
    </source>
</evidence>
<evidence type="ECO:0000256" key="8">
    <source>
        <dbReference type="ARBA" id="ARBA00022679"/>
    </source>
</evidence>
<evidence type="ECO:0000256" key="13">
    <source>
        <dbReference type="HAMAP-Rule" id="MF_00145"/>
    </source>
</evidence>
<feature type="binding site" evidence="13">
    <location>
        <position position="133"/>
    </location>
    <ligand>
        <name>substrate</name>
    </ligand>
</feature>
<evidence type="ECO:0000256" key="12">
    <source>
        <dbReference type="ARBA" id="ARBA00023152"/>
    </source>
</evidence>
<evidence type="ECO:0000256" key="10">
    <source>
        <dbReference type="ARBA" id="ARBA00022777"/>
    </source>
</evidence>
<gene>
    <name evidence="13" type="primary">pgk</name>
    <name evidence="16" type="ORF">A2907_00415</name>
</gene>
<evidence type="ECO:0000313" key="17">
    <source>
        <dbReference type="Proteomes" id="UP000177947"/>
    </source>
</evidence>
<organism evidence="16 17">
    <name type="scientific">Candidatus Azambacteria bacterium RIFCSPLOWO2_01_FULL_37_9</name>
    <dbReference type="NCBI Taxonomy" id="1797297"/>
    <lineage>
        <taxon>Bacteria</taxon>
        <taxon>Candidatus Azamiibacteriota</taxon>
    </lineage>
</organism>
<keyword evidence="12 13" id="KW-0324">Glycolysis</keyword>
<comment type="subcellular location">
    <subcellularLocation>
        <location evidence="13">Cytoplasm</location>
    </subcellularLocation>
</comment>
<evidence type="ECO:0000313" key="16">
    <source>
        <dbReference type="EMBL" id="OGD39521.1"/>
    </source>
</evidence>
<dbReference type="GO" id="GO:0004618">
    <property type="term" value="F:phosphoglycerate kinase activity"/>
    <property type="evidence" value="ECO:0007669"/>
    <property type="project" value="UniProtKB-UniRule"/>
</dbReference>
<comment type="pathway">
    <text evidence="2 13">Carbohydrate degradation; glycolysis; pyruvate from D-glyceraldehyde 3-phosphate: step 2/5.</text>
</comment>
<dbReference type="GO" id="GO:0043531">
    <property type="term" value="F:ADP binding"/>
    <property type="evidence" value="ECO:0007669"/>
    <property type="project" value="TreeGrafter"/>
</dbReference>
<evidence type="ECO:0000256" key="11">
    <source>
        <dbReference type="ARBA" id="ARBA00022840"/>
    </source>
</evidence>
<reference evidence="16 17" key="1">
    <citation type="journal article" date="2016" name="Nat. Commun.">
        <title>Thousands of microbial genomes shed light on interconnected biogeochemical processes in an aquifer system.</title>
        <authorList>
            <person name="Anantharaman K."/>
            <person name="Brown C.T."/>
            <person name="Hug L.A."/>
            <person name="Sharon I."/>
            <person name="Castelle C.J."/>
            <person name="Probst A.J."/>
            <person name="Thomas B.C."/>
            <person name="Singh A."/>
            <person name="Wilkins M.J."/>
            <person name="Karaoz U."/>
            <person name="Brodie E.L."/>
            <person name="Williams K.H."/>
            <person name="Hubbard S.S."/>
            <person name="Banfield J.F."/>
        </authorList>
    </citation>
    <scope>NUCLEOTIDE SEQUENCE [LARGE SCALE GENOMIC DNA]</scope>
</reference>
<feature type="binding site" evidence="13">
    <location>
        <begin position="25"/>
        <end position="27"/>
    </location>
    <ligand>
        <name>substrate</name>
    </ligand>
</feature>
<protein>
    <recommendedName>
        <fullName evidence="6 13">Phosphoglycerate kinase</fullName>
        <ecNumber evidence="5 13">2.7.2.3</ecNumber>
    </recommendedName>
</protein>
<dbReference type="Proteomes" id="UP000177947">
    <property type="component" value="Unassembled WGS sequence"/>
</dbReference>
<comment type="similarity">
    <text evidence="3 13 15">Belongs to the phosphoglycerate kinase family.</text>
</comment>
<comment type="catalytic activity">
    <reaction evidence="1 13 15">
        <text>(2R)-3-phosphoglycerate + ATP = (2R)-3-phospho-glyceroyl phosphate + ADP</text>
        <dbReference type="Rhea" id="RHEA:14801"/>
        <dbReference type="ChEBI" id="CHEBI:30616"/>
        <dbReference type="ChEBI" id="CHEBI:57604"/>
        <dbReference type="ChEBI" id="CHEBI:58272"/>
        <dbReference type="ChEBI" id="CHEBI:456216"/>
        <dbReference type="EC" id="2.7.2.3"/>
    </reaction>
</comment>
<feature type="binding site" evidence="13 14">
    <location>
        <position position="216"/>
    </location>
    <ligand>
        <name>ATP</name>
        <dbReference type="ChEBI" id="CHEBI:30616"/>
    </ligand>
</feature>
<dbReference type="FunFam" id="3.40.50.1260:FF:000031">
    <property type="entry name" value="Phosphoglycerate kinase 1"/>
    <property type="match status" value="1"/>
</dbReference>
<dbReference type="InterPro" id="IPR015824">
    <property type="entry name" value="Phosphoglycerate_kinase_N"/>
</dbReference>
<evidence type="ECO:0000256" key="14">
    <source>
        <dbReference type="PIRSR" id="PIRSR000724-2"/>
    </source>
</evidence>
<feature type="binding site" evidence="13 14">
    <location>
        <begin position="360"/>
        <end position="363"/>
    </location>
    <ligand>
        <name>ATP</name>
        <dbReference type="ChEBI" id="CHEBI:30616"/>
    </ligand>
</feature>
<dbReference type="Pfam" id="PF00162">
    <property type="entry name" value="PGK"/>
    <property type="match status" value="1"/>
</dbReference>
<keyword evidence="9 13" id="KW-0547">Nucleotide-binding</keyword>
<proteinExistence type="inferred from homology"/>
<feature type="binding site" evidence="13 14">
    <location>
        <position position="334"/>
    </location>
    <ligand>
        <name>ATP</name>
        <dbReference type="ChEBI" id="CHEBI:30616"/>
    </ligand>
</feature>
<dbReference type="GO" id="GO:0005829">
    <property type="term" value="C:cytosol"/>
    <property type="evidence" value="ECO:0007669"/>
    <property type="project" value="TreeGrafter"/>
</dbReference>
<feature type="binding site" evidence="13">
    <location>
        <position position="40"/>
    </location>
    <ligand>
        <name>substrate</name>
    </ligand>
</feature>
<comment type="subunit">
    <text evidence="4 13">Monomer.</text>
</comment>
<accession>A0A1F5C9J4</accession>
<dbReference type="InterPro" id="IPR036043">
    <property type="entry name" value="Phosphoglycerate_kinase_sf"/>
</dbReference>
<keyword evidence="8 13" id="KW-0808">Transferase</keyword>